<dbReference type="PANTHER" id="PTHR43537:SF24">
    <property type="entry name" value="GLUCONATE OPERON TRANSCRIPTIONAL REPRESSOR"/>
    <property type="match status" value="1"/>
</dbReference>
<reference evidence="6 8" key="1">
    <citation type="submission" date="2018-07" db="EMBL/GenBank/DDBJ databases">
        <title>Brachybacterium saurashtrense DSM 23186 genome sequence.</title>
        <authorList>
            <person name="Guo L."/>
        </authorList>
    </citation>
    <scope>NUCLEOTIDE SEQUENCE [LARGE SCALE GENOMIC DNA]</scope>
    <source>
        <strain evidence="6 8">DSM 23186</strain>
    </source>
</reference>
<dbReference type="RefSeq" id="WP_115413916.1">
    <property type="nucleotide sequence ID" value="NZ_CP031356.1"/>
</dbReference>
<dbReference type="AlphaFoldDB" id="A0A345YQG4"/>
<dbReference type="InterPro" id="IPR008920">
    <property type="entry name" value="TF_FadR/GntR_C"/>
</dbReference>
<organism evidence="7 9">
    <name type="scientific">Brachybacterium saurashtrense</name>
    <dbReference type="NCBI Taxonomy" id="556288"/>
    <lineage>
        <taxon>Bacteria</taxon>
        <taxon>Bacillati</taxon>
        <taxon>Actinomycetota</taxon>
        <taxon>Actinomycetes</taxon>
        <taxon>Micrococcales</taxon>
        <taxon>Dermabacteraceae</taxon>
        <taxon>Brachybacterium</taxon>
    </lineage>
</organism>
<dbReference type="OrthoDB" id="4084810at2"/>
<dbReference type="KEGG" id="bsau:DWV08_11470"/>
<proteinExistence type="predicted"/>
<dbReference type="SMART" id="SM00895">
    <property type="entry name" value="FCD"/>
    <property type="match status" value="1"/>
</dbReference>
<feature type="region of interest" description="Disordered" evidence="4">
    <location>
        <begin position="1"/>
        <end position="33"/>
    </location>
</feature>
<accession>A0A345YQG4</accession>
<dbReference type="PRINTS" id="PR00033">
    <property type="entry name" value="HTHASNC"/>
</dbReference>
<sequence>MATRTVSTDGSAENPAAEPTEKPAAEPLEEPVTVSKSQRAYEWLRERILRREFTPGYRLVLSSIGKELGMSVVPVREAVRRLEAEGLVVFERNIGARVGMIDRTGYEEAMDALAVLESAAISRGAAHLTAEDLRRARDLNEVMRRSLEDFDAHIFTAMNERFHAILYRACPNQRLVDLTEAEWTRLGHLRDSTFAFVPGRAPESVREHEHILDLLDAGASPEEVETACRMHRGRTLSAYLDLGEPGS</sequence>
<dbReference type="Pfam" id="PF07729">
    <property type="entry name" value="FCD"/>
    <property type="match status" value="1"/>
</dbReference>
<evidence type="ECO:0000313" key="8">
    <source>
        <dbReference type="Proteomes" id="UP000254236"/>
    </source>
</evidence>
<dbReference type="Gene3D" id="1.20.120.530">
    <property type="entry name" value="GntR ligand-binding domain-like"/>
    <property type="match status" value="1"/>
</dbReference>
<dbReference type="GO" id="GO:0003700">
    <property type="term" value="F:DNA-binding transcription factor activity"/>
    <property type="evidence" value="ECO:0007669"/>
    <property type="project" value="InterPro"/>
</dbReference>
<evidence type="ECO:0000256" key="1">
    <source>
        <dbReference type="ARBA" id="ARBA00023015"/>
    </source>
</evidence>
<dbReference type="InterPro" id="IPR000485">
    <property type="entry name" value="AsnC-type_HTH_dom"/>
</dbReference>
<dbReference type="InterPro" id="IPR036390">
    <property type="entry name" value="WH_DNA-bd_sf"/>
</dbReference>
<dbReference type="InterPro" id="IPR000524">
    <property type="entry name" value="Tscrpt_reg_HTH_GntR"/>
</dbReference>
<keyword evidence="2" id="KW-0238">DNA-binding</keyword>
<feature type="domain" description="HTH gntR-type" evidence="5">
    <location>
        <begin position="34"/>
        <end position="101"/>
    </location>
</feature>
<evidence type="ECO:0000313" key="9">
    <source>
        <dbReference type="Proteomes" id="UP000282185"/>
    </source>
</evidence>
<reference evidence="7 9" key="2">
    <citation type="submission" date="2018-08" db="EMBL/GenBank/DDBJ databases">
        <title>Brachybacterium saurashtrense DSM 23186.</title>
        <authorList>
            <person name="Li Y."/>
        </authorList>
    </citation>
    <scope>NUCLEOTIDE SEQUENCE [LARGE SCALE GENOMIC DNA]</scope>
    <source>
        <strain evidence="7 9">DSM 23186</strain>
    </source>
</reference>
<keyword evidence="8" id="KW-1185">Reference proteome</keyword>
<evidence type="ECO:0000256" key="4">
    <source>
        <dbReference type="SAM" id="MobiDB-lite"/>
    </source>
</evidence>
<dbReference type="SUPFAM" id="SSF46785">
    <property type="entry name" value="Winged helix' DNA-binding domain"/>
    <property type="match status" value="1"/>
</dbReference>
<evidence type="ECO:0000313" key="7">
    <source>
        <dbReference type="EMBL" id="RRR23906.1"/>
    </source>
</evidence>
<dbReference type="SMART" id="SM00345">
    <property type="entry name" value="HTH_GNTR"/>
    <property type="match status" value="1"/>
</dbReference>
<evidence type="ECO:0000313" key="6">
    <source>
        <dbReference type="EMBL" id="AXK46166.1"/>
    </source>
</evidence>
<dbReference type="Gene3D" id="1.10.10.10">
    <property type="entry name" value="Winged helix-like DNA-binding domain superfamily/Winged helix DNA-binding domain"/>
    <property type="match status" value="1"/>
</dbReference>
<dbReference type="EMBL" id="CP031356">
    <property type="protein sequence ID" value="AXK46166.1"/>
    <property type="molecule type" value="Genomic_DNA"/>
</dbReference>
<keyword evidence="3" id="KW-0804">Transcription</keyword>
<dbReference type="PROSITE" id="PS50949">
    <property type="entry name" value="HTH_GNTR"/>
    <property type="match status" value="1"/>
</dbReference>
<gene>
    <name evidence="6" type="ORF">DWV08_11470</name>
    <name evidence="7" type="ORF">DXU92_03220</name>
</gene>
<dbReference type="SUPFAM" id="SSF48008">
    <property type="entry name" value="GntR ligand-binding domain-like"/>
    <property type="match status" value="1"/>
</dbReference>
<keyword evidence="1" id="KW-0805">Transcription regulation</keyword>
<protein>
    <submittedName>
        <fullName evidence="7">GntR family transcriptional regulator</fullName>
    </submittedName>
</protein>
<dbReference type="EMBL" id="QSWH01000002">
    <property type="protein sequence ID" value="RRR23906.1"/>
    <property type="molecule type" value="Genomic_DNA"/>
</dbReference>
<dbReference type="InterPro" id="IPR036388">
    <property type="entry name" value="WH-like_DNA-bd_sf"/>
</dbReference>
<name>A0A345YQG4_9MICO</name>
<dbReference type="CDD" id="cd07377">
    <property type="entry name" value="WHTH_GntR"/>
    <property type="match status" value="1"/>
</dbReference>
<dbReference type="PANTHER" id="PTHR43537">
    <property type="entry name" value="TRANSCRIPTIONAL REGULATOR, GNTR FAMILY"/>
    <property type="match status" value="1"/>
</dbReference>
<evidence type="ECO:0000256" key="2">
    <source>
        <dbReference type="ARBA" id="ARBA00023125"/>
    </source>
</evidence>
<evidence type="ECO:0000256" key="3">
    <source>
        <dbReference type="ARBA" id="ARBA00023163"/>
    </source>
</evidence>
<dbReference type="InterPro" id="IPR011711">
    <property type="entry name" value="GntR_C"/>
</dbReference>
<dbReference type="GO" id="GO:0043565">
    <property type="term" value="F:sequence-specific DNA binding"/>
    <property type="evidence" value="ECO:0007669"/>
    <property type="project" value="InterPro"/>
</dbReference>
<dbReference type="Proteomes" id="UP000254236">
    <property type="component" value="Chromosome"/>
</dbReference>
<dbReference type="Pfam" id="PF00392">
    <property type="entry name" value="GntR"/>
    <property type="match status" value="1"/>
</dbReference>
<evidence type="ECO:0000259" key="5">
    <source>
        <dbReference type="PROSITE" id="PS50949"/>
    </source>
</evidence>
<feature type="compositionally biased region" description="Polar residues" evidence="4">
    <location>
        <begin position="1"/>
        <end position="11"/>
    </location>
</feature>
<dbReference type="Proteomes" id="UP000282185">
    <property type="component" value="Unassembled WGS sequence"/>
</dbReference>